<comment type="subunit">
    <text evidence="3 12">Homodimer.</text>
</comment>
<comment type="caution">
    <text evidence="14">The sequence shown here is derived from an EMBL/GenBank/DDBJ whole genome shotgun (WGS) entry which is preliminary data.</text>
</comment>
<evidence type="ECO:0000256" key="12">
    <source>
        <dbReference type="PIRNR" id="PIRNR036893"/>
    </source>
</evidence>
<organism evidence="14 15">
    <name type="scientific">Catenovulum maritimum</name>
    <dbReference type="NCBI Taxonomy" id="1513271"/>
    <lineage>
        <taxon>Bacteria</taxon>
        <taxon>Pseudomonadati</taxon>
        <taxon>Pseudomonadota</taxon>
        <taxon>Gammaproteobacteria</taxon>
        <taxon>Alteromonadales</taxon>
        <taxon>Alteromonadaceae</taxon>
        <taxon>Catenovulum</taxon>
    </lineage>
</organism>
<dbReference type="Gene3D" id="2.40.128.20">
    <property type="match status" value="1"/>
</dbReference>
<dbReference type="STRING" id="1513271.XM47_07480"/>
<feature type="signal peptide" evidence="12">
    <location>
        <begin position="1"/>
        <end position="22"/>
    </location>
</feature>
<evidence type="ECO:0000256" key="8">
    <source>
        <dbReference type="ARBA" id="ARBA00023237"/>
    </source>
</evidence>
<dbReference type="PIRSF" id="PIRSF036893">
    <property type="entry name" value="Lipocalin_ApoD"/>
    <property type="match status" value="1"/>
</dbReference>
<keyword evidence="7" id="KW-0564">Palmitate</keyword>
<evidence type="ECO:0000313" key="15">
    <source>
        <dbReference type="Proteomes" id="UP000037600"/>
    </source>
</evidence>
<protein>
    <recommendedName>
        <fullName evidence="11 12">Outer membrane lipoprotein Blc</fullName>
    </recommendedName>
</protein>
<dbReference type="GO" id="GO:0006950">
    <property type="term" value="P:response to stress"/>
    <property type="evidence" value="ECO:0007669"/>
    <property type="project" value="UniProtKB-ARBA"/>
</dbReference>
<evidence type="ECO:0000256" key="9">
    <source>
        <dbReference type="ARBA" id="ARBA00023288"/>
    </source>
</evidence>
<comment type="function">
    <text evidence="10 12">Involved in the storage or transport of lipids necessary for membrane maintenance under stressful conditions. Displays a binding preference for lysophospholipids.</text>
</comment>
<feature type="chain" id="PRO_5013433208" description="Outer membrane lipoprotein Blc" evidence="12">
    <location>
        <begin position="23"/>
        <end position="169"/>
    </location>
</feature>
<keyword evidence="15" id="KW-1185">Reference proteome</keyword>
<proteinExistence type="inferred from homology"/>
<dbReference type="InterPro" id="IPR002446">
    <property type="entry name" value="Lipocalin_bac"/>
</dbReference>
<dbReference type="PROSITE" id="PS51257">
    <property type="entry name" value="PROKAR_LIPOPROTEIN"/>
    <property type="match status" value="1"/>
</dbReference>
<dbReference type="InterPro" id="IPR012674">
    <property type="entry name" value="Calycin"/>
</dbReference>
<dbReference type="CDD" id="cd19438">
    <property type="entry name" value="lipocalin_Blc-like"/>
    <property type="match status" value="1"/>
</dbReference>
<dbReference type="FunFam" id="2.40.128.20:FF:000002">
    <property type="entry name" value="Outer membrane lipoprotein Blc"/>
    <property type="match status" value="1"/>
</dbReference>
<sequence length="169" mass="19637">MKTKLPIFLPLILFLASCTGLPDNIQPVNKFQLEKYLGTWYEISRLDHSFERGLTQVTAEYSMRDDGGVNVINRGFSEKEQKWSTAQGKAYFVKDDQTGHLKVSFFGPFYSSYVIFYLDDDYQHAAVSGFNTKYLWLLSRKPTVPDNVKYQFEKLAKEKGFEIENLIYL</sequence>
<evidence type="ECO:0000256" key="5">
    <source>
        <dbReference type="ARBA" id="ARBA00023121"/>
    </source>
</evidence>
<gene>
    <name evidence="14" type="ORF">XM47_07480</name>
</gene>
<evidence type="ECO:0000256" key="3">
    <source>
        <dbReference type="ARBA" id="ARBA00011738"/>
    </source>
</evidence>
<dbReference type="RefSeq" id="WP_048691250.1">
    <property type="nucleotide sequence ID" value="NZ_KQ130486.1"/>
</dbReference>
<name>A0A0J8GX40_9ALTE</name>
<evidence type="ECO:0000256" key="7">
    <source>
        <dbReference type="ARBA" id="ARBA00023139"/>
    </source>
</evidence>
<evidence type="ECO:0000256" key="11">
    <source>
        <dbReference type="ARBA" id="ARBA00071217"/>
    </source>
</evidence>
<dbReference type="Proteomes" id="UP000037600">
    <property type="component" value="Unassembled WGS sequence"/>
</dbReference>
<feature type="domain" description="Lipocalin/cytosolic fatty-acid binding" evidence="13">
    <location>
        <begin position="32"/>
        <end position="168"/>
    </location>
</feature>
<evidence type="ECO:0000313" key="14">
    <source>
        <dbReference type="EMBL" id="KMT65829.1"/>
    </source>
</evidence>
<dbReference type="Pfam" id="PF08212">
    <property type="entry name" value="Lipocalin_2"/>
    <property type="match status" value="1"/>
</dbReference>
<dbReference type="GO" id="GO:0009279">
    <property type="term" value="C:cell outer membrane"/>
    <property type="evidence" value="ECO:0007669"/>
    <property type="project" value="UniProtKB-SubCell"/>
</dbReference>
<reference evidence="14 15" key="1">
    <citation type="submission" date="2015-04" db="EMBL/GenBank/DDBJ databases">
        <title>Draft Genome Sequence of the Novel Agar-Digesting Marine Bacterium Q1.</title>
        <authorList>
            <person name="Li Y."/>
            <person name="Li D."/>
            <person name="Chen G."/>
            <person name="Du Z."/>
        </authorList>
    </citation>
    <scope>NUCLEOTIDE SEQUENCE [LARGE SCALE GENOMIC DNA]</scope>
    <source>
        <strain evidence="14 15">Q1</strain>
    </source>
</reference>
<evidence type="ECO:0000256" key="4">
    <source>
        <dbReference type="ARBA" id="ARBA00022729"/>
    </source>
</evidence>
<dbReference type="InterPro" id="IPR047202">
    <property type="entry name" value="Lipocalin_Blc-like_dom"/>
</dbReference>
<evidence type="ECO:0000256" key="1">
    <source>
        <dbReference type="ARBA" id="ARBA00004459"/>
    </source>
</evidence>
<comment type="subcellular location">
    <subcellularLocation>
        <location evidence="1">Cell outer membrane</location>
        <topology evidence="1">Lipid-anchor</topology>
    </subcellularLocation>
</comment>
<dbReference type="PATRIC" id="fig|1513271.3.peg.1532"/>
<dbReference type="SUPFAM" id="SSF50814">
    <property type="entry name" value="Lipocalins"/>
    <property type="match status" value="1"/>
</dbReference>
<keyword evidence="9 12" id="KW-0449">Lipoprotein</keyword>
<evidence type="ECO:0000259" key="13">
    <source>
        <dbReference type="Pfam" id="PF08212"/>
    </source>
</evidence>
<keyword evidence="6 12" id="KW-0472">Membrane</keyword>
<dbReference type="PRINTS" id="PR01171">
    <property type="entry name" value="BCTLIPOCALIN"/>
</dbReference>
<dbReference type="OrthoDB" id="9793905at2"/>
<dbReference type="AlphaFoldDB" id="A0A0J8GX40"/>
<dbReference type="PANTHER" id="PTHR10612:SF34">
    <property type="entry name" value="APOLIPOPROTEIN D"/>
    <property type="match status" value="1"/>
</dbReference>
<comment type="similarity">
    <text evidence="2 12">Belongs to the calycin superfamily. Lipocalin family.</text>
</comment>
<evidence type="ECO:0000256" key="6">
    <source>
        <dbReference type="ARBA" id="ARBA00023136"/>
    </source>
</evidence>
<accession>A0A0J8GX40</accession>
<evidence type="ECO:0000256" key="10">
    <source>
        <dbReference type="ARBA" id="ARBA00057024"/>
    </source>
</evidence>
<keyword evidence="4 12" id="KW-0732">Signal</keyword>
<dbReference type="EMBL" id="LAZL01000009">
    <property type="protein sequence ID" value="KMT65829.1"/>
    <property type="molecule type" value="Genomic_DNA"/>
</dbReference>
<keyword evidence="5 12" id="KW-0446">Lipid-binding</keyword>
<dbReference type="GO" id="GO:0008289">
    <property type="term" value="F:lipid binding"/>
    <property type="evidence" value="ECO:0007669"/>
    <property type="project" value="UniProtKB-UniRule"/>
</dbReference>
<dbReference type="PANTHER" id="PTHR10612">
    <property type="entry name" value="APOLIPOPROTEIN D"/>
    <property type="match status" value="1"/>
</dbReference>
<dbReference type="InterPro" id="IPR022271">
    <property type="entry name" value="Lipocalin_ApoD"/>
</dbReference>
<evidence type="ECO:0000256" key="2">
    <source>
        <dbReference type="ARBA" id="ARBA00006889"/>
    </source>
</evidence>
<keyword evidence="8 12" id="KW-0998">Cell outer membrane</keyword>
<dbReference type="InterPro" id="IPR000566">
    <property type="entry name" value="Lipocln_cytosolic_FA-bd_dom"/>
</dbReference>